<organism evidence="2 3">
    <name type="scientific">Actinidia rufa</name>
    <dbReference type="NCBI Taxonomy" id="165716"/>
    <lineage>
        <taxon>Eukaryota</taxon>
        <taxon>Viridiplantae</taxon>
        <taxon>Streptophyta</taxon>
        <taxon>Embryophyta</taxon>
        <taxon>Tracheophyta</taxon>
        <taxon>Spermatophyta</taxon>
        <taxon>Magnoliopsida</taxon>
        <taxon>eudicotyledons</taxon>
        <taxon>Gunneridae</taxon>
        <taxon>Pentapetalae</taxon>
        <taxon>asterids</taxon>
        <taxon>Ericales</taxon>
        <taxon>Actinidiaceae</taxon>
        <taxon>Actinidia</taxon>
    </lineage>
</organism>
<dbReference type="OrthoDB" id="1750920at2759"/>
<keyword evidence="3" id="KW-1185">Reference proteome</keyword>
<feature type="region of interest" description="Disordered" evidence="1">
    <location>
        <begin position="146"/>
        <end position="198"/>
    </location>
</feature>
<accession>A0A7J0GBR5</accession>
<evidence type="ECO:0000313" key="2">
    <source>
        <dbReference type="EMBL" id="GFZ08223.1"/>
    </source>
</evidence>
<dbReference type="Proteomes" id="UP000585474">
    <property type="component" value="Unassembled WGS sequence"/>
</dbReference>
<evidence type="ECO:0000256" key="1">
    <source>
        <dbReference type="SAM" id="MobiDB-lite"/>
    </source>
</evidence>
<reference evidence="2 3" key="1">
    <citation type="submission" date="2019-07" db="EMBL/GenBank/DDBJ databases">
        <title>De Novo Assembly of kiwifruit Actinidia rufa.</title>
        <authorList>
            <person name="Sugita-Konishi S."/>
            <person name="Sato K."/>
            <person name="Mori E."/>
            <person name="Abe Y."/>
            <person name="Kisaki G."/>
            <person name="Hamano K."/>
            <person name="Suezawa K."/>
            <person name="Otani M."/>
            <person name="Fukuda T."/>
            <person name="Manabe T."/>
            <person name="Gomi K."/>
            <person name="Tabuchi M."/>
            <person name="Akimitsu K."/>
            <person name="Kataoka I."/>
        </authorList>
    </citation>
    <scope>NUCLEOTIDE SEQUENCE [LARGE SCALE GENOMIC DNA]</scope>
    <source>
        <strain evidence="3">cv. Fuchu</strain>
    </source>
</reference>
<dbReference type="EMBL" id="BJWL01000020">
    <property type="protein sequence ID" value="GFZ08223.1"/>
    <property type="molecule type" value="Genomic_DNA"/>
</dbReference>
<evidence type="ECO:0000313" key="3">
    <source>
        <dbReference type="Proteomes" id="UP000585474"/>
    </source>
</evidence>
<feature type="compositionally biased region" description="Basic residues" evidence="1">
    <location>
        <begin position="183"/>
        <end position="192"/>
    </location>
</feature>
<name>A0A7J0GBR5_9ERIC</name>
<proteinExistence type="predicted"/>
<feature type="region of interest" description="Disordered" evidence="1">
    <location>
        <begin position="234"/>
        <end position="253"/>
    </location>
</feature>
<protein>
    <submittedName>
        <fullName evidence="2">Uncharacterized protein</fullName>
    </submittedName>
</protein>
<feature type="compositionally biased region" description="Basic and acidic residues" evidence="1">
    <location>
        <begin position="234"/>
        <end position="247"/>
    </location>
</feature>
<dbReference type="AlphaFoldDB" id="A0A7J0GBR5"/>
<comment type="caution">
    <text evidence="2">The sequence shown here is derived from an EMBL/GenBank/DDBJ whole genome shotgun (WGS) entry which is preliminary data.</text>
</comment>
<gene>
    <name evidence="2" type="ORF">Acr_20g0000310</name>
</gene>
<sequence length="411" mass="46518">MLKEMMARCHLTFMQVPINFVRIVLMVDMLMHQMKLPFNVEDLLHVDTIVRPKKEPGTLFLKGNHYLCLRNPCQPQTRLVTDNPDKNLFIDEFISMINSNASLKSVKKAIQDVNKKALRIVADLVYELIYRHVILHKAEELIKDQAASPTHSRNGLRNMAPPARKGPKPSSTRTFSLPEFKVGKKASPKARRATFLSDSRIARRRKERKLLASSLKSSLGSGHLPCAPPLRIEERALKRDASSSERRRKERKAVSQLMLNRSRNRVIPAVEPVVPALPISFLSSNKEHSDDIVYAPPQLVGEVETTHFFGEAYNSDASSGEINMVRFSTLGQKRTTPTVVHPVVIAPPVSQVPLPTVNQILALTDAVGLVRAHRRPCFWTNVTRRSRAPRVAGRRRTIFVILFPFKILFFP</sequence>